<protein>
    <submittedName>
        <fullName evidence="1">Uncharacterized protein</fullName>
    </submittedName>
</protein>
<gene>
    <name evidence="1" type="ORF">CIRG_05456</name>
</gene>
<organism evidence="1 2">
    <name type="scientific">Coccidioides immitis RMSCC 2394</name>
    <dbReference type="NCBI Taxonomy" id="404692"/>
    <lineage>
        <taxon>Eukaryota</taxon>
        <taxon>Fungi</taxon>
        <taxon>Dikarya</taxon>
        <taxon>Ascomycota</taxon>
        <taxon>Pezizomycotina</taxon>
        <taxon>Eurotiomycetes</taxon>
        <taxon>Eurotiomycetidae</taxon>
        <taxon>Onygenales</taxon>
        <taxon>Onygenaceae</taxon>
        <taxon>Coccidioides</taxon>
    </lineage>
</organism>
<reference evidence="2" key="1">
    <citation type="journal article" date="2010" name="Genome Res.">
        <title>Population genomic sequencing of Coccidioides fungi reveals recent hybridization and transposon control.</title>
        <authorList>
            <person name="Neafsey D.E."/>
            <person name="Barker B.M."/>
            <person name="Sharpton T.J."/>
            <person name="Stajich J.E."/>
            <person name="Park D.J."/>
            <person name="Whiston E."/>
            <person name="Hung C.-Y."/>
            <person name="McMahan C."/>
            <person name="White J."/>
            <person name="Sykes S."/>
            <person name="Heiman D."/>
            <person name="Young S."/>
            <person name="Zeng Q."/>
            <person name="Abouelleil A."/>
            <person name="Aftuck L."/>
            <person name="Bessette D."/>
            <person name="Brown A."/>
            <person name="FitzGerald M."/>
            <person name="Lui A."/>
            <person name="Macdonald J.P."/>
            <person name="Priest M."/>
            <person name="Orbach M.J."/>
            <person name="Galgiani J.N."/>
            <person name="Kirkland T.N."/>
            <person name="Cole G.T."/>
            <person name="Birren B.W."/>
            <person name="Henn M.R."/>
            <person name="Taylor J.W."/>
            <person name="Rounsley S.D."/>
        </authorList>
    </citation>
    <scope>NUCLEOTIDE SEQUENCE [LARGE SCALE GENOMIC DNA]</scope>
    <source>
        <strain evidence="2">RMSCC 2394</strain>
    </source>
</reference>
<accession>A0A0J6YDL6</accession>
<name>A0A0J6YDL6_COCIT</name>
<evidence type="ECO:0000313" key="1">
    <source>
        <dbReference type="EMBL" id="KMP05775.1"/>
    </source>
</evidence>
<dbReference type="AlphaFoldDB" id="A0A0J6YDL6"/>
<dbReference type="Proteomes" id="UP000054565">
    <property type="component" value="Unassembled WGS sequence"/>
</dbReference>
<proteinExistence type="predicted"/>
<dbReference type="EMBL" id="DS028095">
    <property type="protein sequence ID" value="KMP05775.1"/>
    <property type="molecule type" value="Genomic_DNA"/>
</dbReference>
<sequence length="105" mass="12309">MGEDEESVGARNERGVVWLTKERESNELKSGTDPRVLRRKLMIAWLSRSFADHEDRYRKRERSPRKPQRRITRMPYILLTIGIKIGIERYSRILAIVTRNLGDGG</sequence>
<evidence type="ECO:0000313" key="2">
    <source>
        <dbReference type="Proteomes" id="UP000054565"/>
    </source>
</evidence>